<dbReference type="InterPro" id="IPR008228">
    <property type="entry name" value="UCP006173"/>
</dbReference>
<organism evidence="1 2">
    <name type="scientific">Klebsiella pneumoniae</name>
    <dbReference type="NCBI Taxonomy" id="573"/>
    <lineage>
        <taxon>Bacteria</taxon>
        <taxon>Pseudomonadati</taxon>
        <taxon>Pseudomonadota</taxon>
        <taxon>Gammaproteobacteria</taxon>
        <taxon>Enterobacterales</taxon>
        <taxon>Enterobacteriaceae</taxon>
        <taxon>Klebsiella/Raoultella group</taxon>
        <taxon>Klebsiella</taxon>
        <taxon>Klebsiella pneumoniae complex</taxon>
    </lineage>
</organism>
<protein>
    <submittedName>
        <fullName evidence="1">YcgN-like protein</fullName>
    </submittedName>
</protein>
<proteinExistence type="predicted"/>
<reference evidence="1 2" key="1">
    <citation type="submission" date="2018-06" db="EMBL/GenBank/DDBJ databases">
        <authorList>
            <consortium name="Pathogen Informatics"/>
            <person name="Doyle S."/>
        </authorList>
    </citation>
    <scope>NUCLEOTIDE SEQUENCE [LARGE SCALE GENOMIC DNA]</scope>
    <source>
        <strain evidence="1 2">NCTC9645</strain>
    </source>
</reference>
<sequence length="37" mass="4205">MSEQPFWQQKTLDDMSDAEWESLCDGCGQWLPAQADG</sequence>
<dbReference type="Proteomes" id="UP000250675">
    <property type="component" value="Unassembled WGS sequence"/>
</dbReference>
<accession>A0A2X3CU24</accession>
<evidence type="ECO:0000313" key="1">
    <source>
        <dbReference type="EMBL" id="SQC12045.1"/>
    </source>
</evidence>
<dbReference type="PANTHER" id="PTHR37421">
    <property type="entry name" value="UPF0260 PROTEIN YCGN"/>
    <property type="match status" value="1"/>
</dbReference>
<evidence type="ECO:0000313" key="2">
    <source>
        <dbReference type="Proteomes" id="UP000250675"/>
    </source>
</evidence>
<name>A0A2X3CU24_KLEPN</name>
<dbReference type="AlphaFoldDB" id="A0A2X3CU24"/>
<dbReference type="PANTHER" id="PTHR37421:SF1">
    <property type="entry name" value="UPF0260 PROTEIN YCGN"/>
    <property type="match status" value="1"/>
</dbReference>
<dbReference type="EMBL" id="UASO01000003">
    <property type="protein sequence ID" value="SQC12045.1"/>
    <property type="molecule type" value="Genomic_DNA"/>
</dbReference>
<gene>
    <name evidence="1" type="ORF">NCTC9645_00785</name>
</gene>